<accession>A0ABT9GZ15</accession>
<dbReference type="InterPro" id="IPR001763">
    <property type="entry name" value="Rhodanese-like_dom"/>
</dbReference>
<sequence length="108" mass="11861">MTDFKHISVAETAERLAKQQVVIADIRDEQSFATAHIEGAYHLTSTSLSVFMQQHDFDAAVVVVCYHGNSSQGAAQYLVQQGFDEVYSMDGGMAAWQLTLPVMSSTDE</sequence>
<keyword evidence="2 3" id="KW-0808">Transferase</keyword>
<evidence type="ECO:0000313" key="6">
    <source>
        <dbReference type="Proteomes" id="UP001231616"/>
    </source>
</evidence>
<comment type="catalytic activity">
    <reaction evidence="3">
        <text>thiosulfate + [thioredoxin]-dithiol = [thioredoxin]-disulfide + hydrogen sulfide + sulfite + 2 H(+)</text>
        <dbReference type="Rhea" id="RHEA:83859"/>
        <dbReference type="Rhea" id="RHEA-COMP:10698"/>
        <dbReference type="Rhea" id="RHEA-COMP:10700"/>
        <dbReference type="ChEBI" id="CHEBI:15378"/>
        <dbReference type="ChEBI" id="CHEBI:17359"/>
        <dbReference type="ChEBI" id="CHEBI:29919"/>
        <dbReference type="ChEBI" id="CHEBI:29950"/>
        <dbReference type="ChEBI" id="CHEBI:33542"/>
        <dbReference type="ChEBI" id="CHEBI:50058"/>
    </reaction>
</comment>
<evidence type="ECO:0000256" key="2">
    <source>
        <dbReference type="ARBA" id="ARBA00022679"/>
    </source>
</evidence>
<comment type="function">
    <text evidence="3">Transferase that catalyzes the transfer of sulfur from thiosulfate to thiophilic acceptors such as cyanide or dithiols. May function in a CysM-independent thiosulfate assimilation pathway by catalyzing the conversion of thiosulfate to sulfite, which can then be used for L-cysteine biosynthesis.</text>
</comment>
<dbReference type="Proteomes" id="UP001231616">
    <property type="component" value="Unassembled WGS sequence"/>
</dbReference>
<dbReference type="CDD" id="cd01444">
    <property type="entry name" value="GlpE_ST"/>
    <property type="match status" value="1"/>
</dbReference>
<dbReference type="PROSITE" id="PS50206">
    <property type="entry name" value="RHODANESE_3"/>
    <property type="match status" value="1"/>
</dbReference>
<dbReference type="Gene3D" id="3.40.250.10">
    <property type="entry name" value="Rhodanese-like domain"/>
    <property type="match status" value="1"/>
</dbReference>
<dbReference type="InterPro" id="IPR023695">
    <property type="entry name" value="Thiosulf_sulfurTrfase"/>
</dbReference>
<keyword evidence="1 3" id="KW-0963">Cytoplasm</keyword>
<name>A0ABT9GZ15_9GAMM</name>
<comment type="caution">
    <text evidence="5">The sequence shown here is derived from an EMBL/GenBank/DDBJ whole genome shotgun (WGS) entry which is preliminary data.</text>
</comment>
<dbReference type="Pfam" id="PF00581">
    <property type="entry name" value="Rhodanese"/>
    <property type="match status" value="1"/>
</dbReference>
<evidence type="ECO:0000259" key="4">
    <source>
        <dbReference type="PROSITE" id="PS50206"/>
    </source>
</evidence>
<dbReference type="NCBIfam" id="NF001195">
    <property type="entry name" value="PRK00162.1"/>
    <property type="match status" value="1"/>
</dbReference>
<dbReference type="HAMAP" id="MF_01009">
    <property type="entry name" value="Thiosulf_sulfurtr"/>
    <property type="match status" value="1"/>
</dbReference>
<evidence type="ECO:0000256" key="1">
    <source>
        <dbReference type="ARBA" id="ARBA00022490"/>
    </source>
</evidence>
<dbReference type="PANTHER" id="PTHR43031:SF6">
    <property type="entry name" value="THIOSULFATE SULFURTRANSFERASE GLPE"/>
    <property type="match status" value="1"/>
</dbReference>
<dbReference type="InterPro" id="IPR036873">
    <property type="entry name" value="Rhodanese-like_dom_sf"/>
</dbReference>
<dbReference type="SUPFAM" id="SSF52821">
    <property type="entry name" value="Rhodanese/Cell cycle control phosphatase"/>
    <property type="match status" value="1"/>
</dbReference>
<keyword evidence="6" id="KW-1185">Reference proteome</keyword>
<proteinExistence type="inferred from homology"/>
<dbReference type="PANTHER" id="PTHR43031">
    <property type="entry name" value="FAD-DEPENDENT OXIDOREDUCTASE"/>
    <property type="match status" value="1"/>
</dbReference>
<comment type="similarity">
    <text evidence="3">Belongs to the GlpE family.</text>
</comment>
<reference evidence="5 6" key="1">
    <citation type="submission" date="2023-08" db="EMBL/GenBank/DDBJ databases">
        <authorList>
            <person name="Joshi A."/>
            <person name="Thite S."/>
        </authorList>
    </citation>
    <scope>NUCLEOTIDE SEQUENCE [LARGE SCALE GENOMIC DNA]</scope>
    <source>
        <strain evidence="5 6">AC40</strain>
    </source>
</reference>
<dbReference type="RefSeq" id="WP_305893558.1">
    <property type="nucleotide sequence ID" value="NZ_JAUZVZ010000010.1"/>
</dbReference>
<dbReference type="EMBL" id="JAUZVZ010000010">
    <property type="protein sequence ID" value="MDP4536294.1"/>
    <property type="molecule type" value="Genomic_DNA"/>
</dbReference>
<dbReference type="GO" id="GO:0004792">
    <property type="term" value="F:thiosulfate-cyanide sulfurtransferase activity"/>
    <property type="evidence" value="ECO:0007669"/>
    <property type="project" value="UniProtKB-EC"/>
</dbReference>
<dbReference type="InterPro" id="IPR050229">
    <property type="entry name" value="GlpE_sulfurtransferase"/>
</dbReference>
<protein>
    <recommendedName>
        <fullName evidence="3">Thiosulfate sulfurtransferase GlpE</fullName>
        <ecNumber evidence="3">2.8.1.1</ecNumber>
    </recommendedName>
</protein>
<evidence type="ECO:0000256" key="3">
    <source>
        <dbReference type="HAMAP-Rule" id="MF_01009"/>
    </source>
</evidence>
<feature type="active site" description="Cysteine persulfide intermediate" evidence="3">
    <location>
        <position position="65"/>
    </location>
</feature>
<comment type="subcellular location">
    <subcellularLocation>
        <location evidence="3">Cytoplasm</location>
    </subcellularLocation>
</comment>
<dbReference type="EC" id="2.8.1.1" evidence="3"/>
<organism evidence="5 6">
    <name type="scientific">Alkalimonas collagenimarina</name>
    <dbReference type="NCBI Taxonomy" id="400390"/>
    <lineage>
        <taxon>Bacteria</taxon>
        <taxon>Pseudomonadati</taxon>
        <taxon>Pseudomonadota</taxon>
        <taxon>Gammaproteobacteria</taxon>
        <taxon>Alkalimonas</taxon>
    </lineage>
</organism>
<feature type="domain" description="Rhodanese" evidence="4">
    <location>
        <begin position="17"/>
        <end position="105"/>
    </location>
</feature>
<evidence type="ECO:0000313" key="5">
    <source>
        <dbReference type="EMBL" id="MDP4536294.1"/>
    </source>
</evidence>
<dbReference type="SMART" id="SM00450">
    <property type="entry name" value="RHOD"/>
    <property type="match status" value="1"/>
</dbReference>
<gene>
    <name evidence="3 5" type="primary">glpE</name>
    <name evidence="5" type="ORF">Q3O60_08845</name>
</gene>
<comment type="catalytic activity">
    <reaction evidence="3">
        <text>thiosulfate + hydrogen cyanide = thiocyanate + sulfite + 2 H(+)</text>
        <dbReference type="Rhea" id="RHEA:16881"/>
        <dbReference type="ChEBI" id="CHEBI:15378"/>
        <dbReference type="ChEBI" id="CHEBI:17359"/>
        <dbReference type="ChEBI" id="CHEBI:18022"/>
        <dbReference type="ChEBI" id="CHEBI:18407"/>
        <dbReference type="ChEBI" id="CHEBI:33542"/>
        <dbReference type="EC" id="2.8.1.1"/>
    </reaction>
</comment>